<feature type="non-terminal residue" evidence="1">
    <location>
        <position position="564"/>
    </location>
</feature>
<dbReference type="AlphaFoldDB" id="A0AAD2CQW5"/>
<organism evidence="1 2">
    <name type="scientific">Cylindrotheca closterium</name>
    <dbReference type="NCBI Taxonomy" id="2856"/>
    <lineage>
        <taxon>Eukaryota</taxon>
        <taxon>Sar</taxon>
        <taxon>Stramenopiles</taxon>
        <taxon>Ochrophyta</taxon>
        <taxon>Bacillariophyta</taxon>
        <taxon>Bacillariophyceae</taxon>
        <taxon>Bacillariophycidae</taxon>
        <taxon>Bacillariales</taxon>
        <taxon>Bacillariaceae</taxon>
        <taxon>Cylindrotheca</taxon>
    </lineage>
</organism>
<dbReference type="Gene3D" id="1.10.443.10">
    <property type="entry name" value="Intergrase catalytic core"/>
    <property type="match status" value="1"/>
</dbReference>
<name>A0AAD2CQW5_9STRA</name>
<dbReference type="EMBL" id="CAKOGP040000317">
    <property type="protein sequence ID" value="CAJ1933953.1"/>
    <property type="molecule type" value="Genomic_DNA"/>
</dbReference>
<accession>A0AAD2CQW5</accession>
<protein>
    <submittedName>
        <fullName evidence="1">Uncharacterized protein</fullName>
    </submittedName>
</protein>
<evidence type="ECO:0000313" key="2">
    <source>
        <dbReference type="Proteomes" id="UP001295423"/>
    </source>
</evidence>
<dbReference type="GO" id="GO:0003677">
    <property type="term" value="F:DNA binding"/>
    <property type="evidence" value="ECO:0007669"/>
    <property type="project" value="InterPro"/>
</dbReference>
<reference evidence="1" key="1">
    <citation type="submission" date="2023-08" db="EMBL/GenBank/DDBJ databases">
        <authorList>
            <person name="Audoor S."/>
            <person name="Bilcke G."/>
        </authorList>
    </citation>
    <scope>NUCLEOTIDE SEQUENCE</scope>
</reference>
<sequence>MPSSIASSPQLSPFQVPALRLGQSQSNKSVNACARKLFAAFRSCQCLPPEPSENELAGDNLQNYITLCGHFLSSRLIPQRSKYNAQFEPDEDCVSYLKTPTLRNYIGQHFKDIREALPNHVQLKNLGPGEFPLWYSAFLVQFERACSRYHIDHGHEMNEGSSNNIRPLFFKNTNPDKTDFISRVSLEQILTKIMKEAPKNNVKDFGHFEQRAMLMLSFSAIGRAGEIKFQKFSDWRFDPYLQTTDIKWEEKKTLTMHAMPMVPDKSYLVCFYHAIACYFALEDGLYRNETQQADGHYDFLFPSLQKIGNNSVAKKVGSIIKTNLPPKTPNKITSQYTAKSLQIGGITHLASHPTMTTLRAAAQTGHSTGTTMDSYVDSADVVRGIPAALAMHQYESLESKIKVYSLDMLPELVEKLVTSLFCISVPSFKADGSLYAVTRAAAASLIAHHNTVTSDLGYRNAVSCYRRTKAREAKISDPRYDRTMSPELLLEKWSKEVMDSFLASNTEFTDTNPTAIGLAKSMDELKPVVLGLKTSNDLLVKELGSVAKELAMKTAAVSLYQEEL</sequence>
<evidence type="ECO:0000313" key="1">
    <source>
        <dbReference type="EMBL" id="CAJ1933953.1"/>
    </source>
</evidence>
<gene>
    <name evidence="1" type="ORF">CYCCA115_LOCUS3532</name>
</gene>
<keyword evidence="2" id="KW-1185">Reference proteome</keyword>
<dbReference type="GO" id="GO:0006310">
    <property type="term" value="P:DNA recombination"/>
    <property type="evidence" value="ECO:0007669"/>
    <property type="project" value="InterPro"/>
</dbReference>
<dbReference type="Proteomes" id="UP001295423">
    <property type="component" value="Unassembled WGS sequence"/>
</dbReference>
<dbReference type="InterPro" id="IPR013762">
    <property type="entry name" value="Integrase-like_cat_sf"/>
</dbReference>
<proteinExistence type="predicted"/>
<comment type="caution">
    <text evidence="1">The sequence shown here is derived from an EMBL/GenBank/DDBJ whole genome shotgun (WGS) entry which is preliminary data.</text>
</comment>
<dbReference type="GO" id="GO:0015074">
    <property type="term" value="P:DNA integration"/>
    <property type="evidence" value="ECO:0007669"/>
    <property type="project" value="InterPro"/>
</dbReference>